<protein>
    <submittedName>
        <fullName evidence="3">Energy transducer TonB</fullName>
    </submittedName>
</protein>
<dbReference type="PANTHER" id="PTHR33446:SF2">
    <property type="entry name" value="PROTEIN TONB"/>
    <property type="match status" value="1"/>
</dbReference>
<dbReference type="SUPFAM" id="SSF74653">
    <property type="entry name" value="TolA/TonB C-terminal domain"/>
    <property type="match status" value="1"/>
</dbReference>
<dbReference type="PANTHER" id="PTHR33446">
    <property type="entry name" value="PROTEIN TONB-RELATED"/>
    <property type="match status" value="1"/>
</dbReference>
<evidence type="ECO:0000259" key="2">
    <source>
        <dbReference type="Pfam" id="PF03544"/>
    </source>
</evidence>
<keyword evidence="1" id="KW-0732">Signal</keyword>
<comment type="caution">
    <text evidence="3">The sequence shown here is derived from an EMBL/GenBank/DDBJ whole genome shotgun (WGS) entry which is preliminary data.</text>
</comment>
<feature type="chain" id="PRO_5047132067" evidence="1">
    <location>
        <begin position="21"/>
        <end position="138"/>
    </location>
</feature>
<evidence type="ECO:0000313" key="3">
    <source>
        <dbReference type="EMBL" id="MBL0742492.1"/>
    </source>
</evidence>
<dbReference type="RefSeq" id="WP_202010783.1">
    <property type="nucleotide sequence ID" value="NZ_JAERRB010000004.1"/>
</dbReference>
<reference evidence="3 4" key="1">
    <citation type="submission" date="2021-01" db="EMBL/GenBank/DDBJ databases">
        <title>Chryseolinea sp. Jin1 Genome sequencing and assembly.</title>
        <authorList>
            <person name="Kim I."/>
        </authorList>
    </citation>
    <scope>NUCLEOTIDE SEQUENCE [LARGE SCALE GENOMIC DNA]</scope>
    <source>
        <strain evidence="3 4">Jin1</strain>
    </source>
</reference>
<dbReference type="Proteomes" id="UP000613030">
    <property type="component" value="Unassembled WGS sequence"/>
</dbReference>
<sequence>MKASITAVFFFAMLSAYGQATDTVKQKVIVRTDTVTKVIYVAGDTPAEFPGGPNAMNKFIKKNFKWKQPHNVVVGKAFVEFWVDTNGKIVDEHVERGLCPTCDKEALRLIRLMPDWKPATHLGKPIKARQLVPIAFTL</sequence>
<dbReference type="InterPro" id="IPR037682">
    <property type="entry name" value="TonB_C"/>
</dbReference>
<dbReference type="Gene3D" id="3.30.1150.10">
    <property type="match status" value="1"/>
</dbReference>
<dbReference type="InterPro" id="IPR051045">
    <property type="entry name" value="TonB-dependent_transducer"/>
</dbReference>
<feature type="signal peptide" evidence="1">
    <location>
        <begin position="1"/>
        <end position="20"/>
    </location>
</feature>
<accession>A0ABS1KUW8</accession>
<evidence type="ECO:0000256" key="1">
    <source>
        <dbReference type="SAM" id="SignalP"/>
    </source>
</evidence>
<proteinExistence type="predicted"/>
<evidence type="ECO:0000313" key="4">
    <source>
        <dbReference type="Proteomes" id="UP000613030"/>
    </source>
</evidence>
<keyword evidence="4" id="KW-1185">Reference proteome</keyword>
<gene>
    <name evidence="3" type="ORF">JI741_14790</name>
</gene>
<organism evidence="3 4">
    <name type="scientific">Chryseolinea lacunae</name>
    <dbReference type="NCBI Taxonomy" id="2801331"/>
    <lineage>
        <taxon>Bacteria</taxon>
        <taxon>Pseudomonadati</taxon>
        <taxon>Bacteroidota</taxon>
        <taxon>Cytophagia</taxon>
        <taxon>Cytophagales</taxon>
        <taxon>Fulvivirgaceae</taxon>
        <taxon>Chryseolinea</taxon>
    </lineage>
</organism>
<dbReference type="EMBL" id="JAERRB010000004">
    <property type="protein sequence ID" value="MBL0742492.1"/>
    <property type="molecule type" value="Genomic_DNA"/>
</dbReference>
<feature type="domain" description="TonB C-terminal" evidence="2">
    <location>
        <begin position="75"/>
        <end position="138"/>
    </location>
</feature>
<dbReference type="Pfam" id="PF03544">
    <property type="entry name" value="TonB_C"/>
    <property type="match status" value="1"/>
</dbReference>
<name>A0ABS1KUW8_9BACT</name>